<dbReference type="RefSeq" id="WP_091988119.1">
    <property type="nucleotide sequence ID" value="NZ_FOLO01000038.1"/>
</dbReference>
<proteinExistence type="predicted"/>
<dbReference type="Proteomes" id="UP000198862">
    <property type="component" value="Unassembled WGS sequence"/>
</dbReference>
<name>A0A1I1Q469_9GAMM</name>
<dbReference type="InterPro" id="IPR014507">
    <property type="entry name" value="Baseplate_assembly_J_pred"/>
</dbReference>
<dbReference type="EMBL" id="FOLO01000038">
    <property type="protein sequence ID" value="SFD16924.1"/>
    <property type="molecule type" value="Genomic_DNA"/>
</dbReference>
<keyword evidence="2" id="KW-1185">Reference proteome</keyword>
<reference evidence="1 2" key="1">
    <citation type="submission" date="2016-10" db="EMBL/GenBank/DDBJ databases">
        <authorList>
            <person name="de Groot N.N."/>
        </authorList>
    </citation>
    <scope>NUCLEOTIDE SEQUENCE [LARGE SCALE GENOMIC DNA]</scope>
    <source>
        <strain evidence="1 2">DSM 6059</strain>
    </source>
</reference>
<sequence>MSAYSLLDLSQVPVPDIIETLDFEVIFKDLKQQLININAQHAQVLNLESEPLTQVLHTFAYRELLLRAQLNDVTRANMLASATGYDLDAIGARYNIKRLEKSTNVLSEGRENEQNTENSQLLIQESDTNFRRRIQMAFNGLNTAGSEGSYIFHGLSSDPQVLDIDVTSPAPCEIVMTILSSQIPSGIPSDALLVKVRHYFGLKPDGSSGFKNYQLNDSEQLQNIRPLGDKLTIQKVDVVEYQVEAVLGLLPGVGQDEILLEAKKSLSTYSDKRHKLGKKISVSGLYSSLHLDGVDTVRLISPVSDIQVAKNQVAYCTNQLISTEVIYD</sequence>
<dbReference type="PIRSF" id="PIRSF020481">
    <property type="entry name" value="BAP"/>
    <property type="match status" value="1"/>
</dbReference>
<protein>
    <submittedName>
        <fullName evidence="1">Phage-related baseplate assembly protein</fullName>
    </submittedName>
</protein>
<dbReference type="OrthoDB" id="9793802at2"/>
<dbReference type="InterPro" id="IPR052726">
    <property type="entry name" value="Phage_Baseplate_Hub"/>
</dbReference>
<dbReference type="AlphaFoldDB" id="A0A1I1Q469"/>
<dbReference type="STRING" id="1123010.SAMN02745724_03733"/>
<evidence type="ECO:0000313" key="2">
    <source>
        <dbReference type="Proteomes" id="UP000198862"/>
    </source>
</evidence>
<dbReference type="PANTHER" id="PTHR35862">
    <property type="entry name" value="FELS-2 PROPHAGE PROTEIN"/>
    <property type="match status" value="1"/>
</dbReference>
<organism evidence="1 2">
    <name type="scientific">Pseudoalteromonas denitrificans DSM 6059</name>
    <dbReference type="NCBI Taxonomy" id="1123010"/>
    <lineage>
        <taxon>Bacteria</taxon>
        <taxon>Pseudomonadati</taxon>
        <taxon>Pseudomonadota</taxon>
        <taxon>Gammaproteobacteria</taxon>
        <taxon>Alteromonadales</taxon>
        <taxon>Pseudoalteromonadaceae</taxon>
        <taxon>Pseudoalteromonas</taxon>
    </lineage>
</organism>
<accession>A0A1I1Q469</accession>
<dbReference type="PANTHER" id="PTHR35862:SF1">
    <property type="entry name" value="FELS-2 PROPHAGE PROTEIN"/>
    <property type="match status" value="1"/>
</dbReference>
<evidence type="ECO:0000313" key="1">
    <source>
        <dbReference type="EMBL" id="SFD16924.1"/>
    </source>
</evidence>
<gene>
    <name evidence="1" type="ORF">SAMN02745724_03733</name>
</gene>